<evidence type="ECO:0000313" key="2">
    <source>
        <dbReference type="Proteomes" id="UP000381693"/>
    </source>
</evidence>
<keyword evidence="2" id="KW-1185">Reference proteome</keyword>
<comment type="caution">
    <text evidence="1">The sequence shown here is derived from an EMBL/GenBank/DDBJ whole genome shotgun (WGS) entry which is preliminary data.</text>
</comment>
<evidence type="ECO:0008006" key="3">
    <source>
        <dbReference type="Google" id="ProtNLM"/>
    </source>
</evidence>
<proteinExistence type="predicted"/>
<dbReference type="AlphaFoldDB" id="A0A5E6M6B0"/>
<dbReference type="InterPro" id="IPR008792">
    <property type="entry name" value="PQQD"/>
</dbReference>
<accession>A0A5E6M6B0</accession>
<dbReference type="InterPro" id="IPR041881">
    <property type="entry name" value="PqqD_sf"/>
</dbReference>
<evidence type="ECO:0000313" key="1">
    <source>
        <dbReference type="EMBL" id="VVM04880.1"/>
    </source>
</evidence>
<organism evidence="1 2">
    <name type="scientific">Methylacidimicrobium cyclopophantes</name>
    <dbReference type="NCBI Taxonomy" id="1041766"/>
    <lineage>
        <taxon>Bacteria</taxon>
        <taxon>Pseudomonadati</taxon>
        <taxon>Verrucomicrobiota</taxon>
        <taxon>Methylacidimicrobium</taxon>
    </lineage>
</organism>
<dbReference type="Pfam" id="PF05402">
    <property type="entry name" value="PqqD"/>
    <property type="match status" value="1"/>
</dbReference>
<dbReference type="EMBL" id="CABFUZ020000051">
    <property type="protein sequence ID" value="VVM04880.1"/>
    <property type="molecule type" value="Genomic_DNA"/>
</dbReference>
<gene>
    <name evidence="1" type="ORF">MAMC_00254</name>
</gene>
<sequence>MAESGRIARAEEALHTEVEGSVVILHSGDGIYYQLDGVAVRVWELLAEPMTFESLLAALLSEFEVEPERCRSDLASLLEELEAHRLVVPGGGALTAAGGKGDGGD</sequence>
<name>A0A5E6M6B0_9BACT</name>
<reference evidence="1" key="1">
    <citation type="submission" date="2019-09" db="EMBL/GenBank/DDBJ databases">
        <authorList>
            <person name="Cremers G."/>
        </authorList>
    </citation>
    <scope>NUCLEOTIDE SEQUENCE [LARGE SCALE GENOMIC DNA]</scope>
    <source>
        <strain evidence="1">3B</strain>
    </source>
</reference>
<dbReference type="Proteomes" id="UP000381693">
    <property type="component" value="Unassembled WGS sequence"/>
</dbReference>
<dbReference type="Gene3D" id="1.10.10.1150">
    <property type="entry name" value="Coenzyme PQQ synthesis protein D (PqqD)"/>
    <property type="match status" value="1"/>
</dbReference>
<protein>
    <recommendedName>
        <fullName evidence="3">PqqD family protein</fullName>
    </recommendedName>
</protein>